<evidence type="ECO:0000256" key="1">
    <source>
        <dbReference type="SAM" id="MobiDB-lite"/>
    </source>
</evidence>
<dbReference type="Gene3D" id="3.40.50.1820">
    <property type="entry name" value="alpha/beta hydrolase"/>
    <property type="match status" value="1"/>
</dbReference>
<evidence type="ECO:0000313" key="2">
    <source>
        <dbReference type="EMBL" id="PRQ09423.1"/>
    </source>
</evidence>
<protein>
    <submittedName>
        <fullName evidence="2">Alpha/beta hydrolase family protein</fullName>
    </submittedName>
</protein>
<gene>
    <name evidence="2" type="ORF">ENSA7_08290</name>
</gene>
<dbReference type="EMBL" id="PVNL01000022">
    <property type="protein sequence ID" value="PRQ09423.1"/>
    <property type="molecule type" value="Genomic_DNA"/>
</dbReference>
<accession>A0A2S9YWG6</accession>
<organism evidence="2 3">
    <name type="scientific">Enhygromyxa salina</name>
    <dbReference type="NCBI Taxonomy" id="215803"/>
    <lineage>
        <taxon>Bacteria</taxon>
        <taxon>Pseudomonadati</taxon>
        <taxon>Myxococcota</taxon>
        <taxon>Polyangia</taxon>
        <taxon>Nannocystales</taxon>
        <taxon>Nannocystaceae</taxon>
        <taxon>Enhygromyxa</taxon>
    </lineage>
</organism>
<name>A0A2S9YWG6_9BACT</name>
<dbReference type="PROSITE" id="PS51257">
    <property type="entry name" value="PROKAR_LIPOPROTEIN"/>
    <property type="match status" value="1"/>
</dbReference>
<comment type="caution">
    <text evidence="2">The sequence shown here is derived from an EMBL/GenBank/DDBJ whole genome shotgun (WGS) entry which is preliminary data.</text>
</comment>
<evidence type="ECO:0000313" key="3">
    <source>
        <dbReference type="Proteomes" id="UP000238823"/>
    </source>
</evidence>
<reference evidence="2 3" key="1">
    <citation type="submission" date="2018-03" db="EMBL/GenBank/DDBJ databases">
        <title>Draft Genome Sequences of the Obligatory Marine Myxobacteria Enhygromyxa salina SWB007.</title>
        <authorList>
            <person name="Poehlein A."/>
            <person name="Moghaddam J.A."/>
            <person name="Harms H."/>
            <person name="Alanjari M."/>
            <person name="Koenig G.M."/>
            <person name="Daniel R."/>
            <person name="Schaeberle T.F."/>
        </authorList>
    </citation>
    <scope>NUCLEOTIDE SEQUENCE [LARGE SCALE GENOMIC DNA]</scope>
    <source>
        <strain evidence="2 3">SWB007</strain>
    </source>
</reference>
<dbReference type="Proteomes" id="UP000238823">
    <property type="component" value="Unassembled WGS sequence"/>
</dbReference>
<sequence length="496" mass="52265">MRPHDSMLHLCKPGLGLGVGLGLALLGCPAAGPDEGADATAETGDGDGDPGDGDPGDGDGDPGDGDGDPGDGDGDPGDGDGDGDGDLCDDGVVPNLTFELGYDQAEHGWVRAERWVIDSPIIPDDPFFPDARSEQTDQQLEFYGFEPNPSPASFVLQFGPGWDTASGNPVLLVHGADDPPDRAWANPGVDGPYGCGDMVCPSEGLMQGLAAADIPVVAIAFPNKQGDNFMWAEQIHAAIQVIRERTCAEQVDVIAWSKGTVAARMYASSVNEDWGTPYADDVRKLVLIGGPNLGMDYGFRYGSGNNTTVWPPGMAHGPTVHHEQVVGFQTVDYSEHAIYDHGGGYYYRGQAQMLASWIDTYDLTFTANNGLGAYATVDTLSTYYGESMYQGTYARGLGLDYAVAQGSLIEEIVDAGIPASIQTYLLCGEVSEQADYIVGIPNEISGPSDGVVFVQSCAAPDGLGQIGDIEVLDGINHLELGFETLAQDTIIGWLAR</sequence>
<keyword evidence="2" id="KW-0378">Hydrolase</keyword>
<dbReference type="InterPro" id="IPR029058">
    <property type="entry name" value="AB_hydrolase_fold"/>
</dbReference>
<feature type="compositionally biased region" description="Acidic residues" evidence="1">
    <location>
        <begin position="44"/>
        <end position="89"/>
    </location>
</feature>
<feature type="region of interest" description="Disordered" evidence="1">
    <location>
        <begin position="31"/>
        <end position="92"/>
    </location>
</feature>
<proteinExistence type="predicted"/>
<dbReference type="AlphaFoldDB" id="A0A2S9YWG6"/>
<dbReference type="SUPFAM" id="SSF53474">
    <property type="entry name" value="alpha/beta-Hydrolases"/>
    <property type="match status" value="1"/>
</dbReference>
<dbReference type="GO" id="GO:0016787">
    <property type="term" value="F:hydrolase activity"/>
    <property type="evidence" value="ECO:0007669"/>
    <property type="project" value="UniProtKB-KW"/>
</dbReference>